<protein>
    <recommendedName>
        <fullName evidence="16 17">Protein E6</fullName>
    </recommendedName>
</protein>
<dbReference type="GO" id="GO:0003677">
    <property type="term" value="F:DNA binding"/>
    <property type="evidence" value="ECO:0007669"/>
    <property type="project" value="UniProtKB-UniRule"/>
</dbReference>
<dbReference type="Proteomes" id="UP000141466">
    <property type="component" value="Genome"/>
</dbReference>
<dbReference type="GO" id="GO:0039502">
    <property type="term" value="P:symbiont-mediated suppression of host type I interferon-mediated signaling pathway"/>
    <property type="evidence" value="ECO:0007669"/>
    <property type="project" value="UniProtKB-UniRule"/>
</dbReference>
<keyword evidence="9 16" id="KW-0805">Transcription regulation</keyword>
<feature type="zinc finger region" evidence="16">
    <location>
        <begin position="87"/>
        <end position="123"/>
    </location>
</feature>
<evidence type="ECO:0000313" key="22">
    <source>
        <dbReference type="Proteomes" id="UP000180955"/>
    </source>
</evidence>
<keyword evidence="12 16" id="KW-0804">Transcription</keyword>
<comment type="subcellular location">
    <subcellularLocation>
        <location evidence="16 17">Host cytoplasm</location>
    </subcellularLocation>
    <subcellularLocation>
        <location evidence="16 17">Host nucleus</location>
    </subcellularLocation>
</comment>
<accession>W8ZLK3</accession>
<proteinExistence type="inferred from homology"/>
<feature type="zinc finger region" evidence="16">
    <location>
        <begin position="160"/>
        <end position="196"/>
    </location>
</feature>
<reference evidence="20" key="2">
    <citation type="submission" date="2014-06" db="EMBL/GenBank/DDBJ databases">
        <title>Genomic characterization of papillomaviruses infecting hamsters.</title>
        <authorList>
            <person name="Kocjan B.J."/>
            <person name="Hosnjak L."/>
            <person name="Racnik J."/>
            <person name="Poljak M."/>
        </authorList>
    </citation>
    <scope>NUCLEOTIDE SEQUENCE [LARGE SCALE GENOMIC DNA]</scope>
    <source>
        <strain evidence="20">APV34</strain>
    </source>
</reference>
<keyword evidence="11 16" id="KW-0010">Activator</keyword>
<dbReference type="Gene3D" id="3.30.240.40">
    <property type="entry name" value="E6 early regulatory protein"/>
    <property type="match status" value="2"/>
</dbReference>
<dbReference type="Pfam" id="PF00518">
    <property type="entry name" value="E6"/>
    <property type="match status" value="1"/>
</dbReference>
<evidence type="ECO:0000313" key="19">
    <source>
        <dbReference type="EMBL" id="CDN67539.1"/>
    </source>
</evidence>
<evidence type="ECO:0000256" key="8">
    <source>
        <dbReference type="ARBA" id="ARBA00022833"/>
    </source>
</evidence>
<evidence type="ECO:0000256" key="6">
    <source>
        <dbReference type="ARBA" id="ARBA00022723"/>
    </source>
</evidence>
<keyword evidence="10 16" id="KW-0238">DNA-binding</keyword>
<dbReference type="GO" id="GO:0039648">
    <property type="term" value="P:symbiont-mediated perturbation of host ubiquitin-like protein modification"/>
    <property type="evidence" value="ECO:0007669"/>
    <property type="project" value="UniProtKB-UniRule"/>
</dbReference>
<keyword evidence="3 16" id="KW-1048">Host nucleus</keyword>
<comment type="subunit">
    <text evidence="16">Forms homodimers. Interacts with ubiquitin-protein ligase UBE3A/E6-AP; this interaction stimulates UBE3A ubiquitin activity. Interacts with host BAK1.</text>
</comment>
<comment type="similarity">
    <text evidence="1 16 17">Belongs to the papillomaviridae E6 protein family.</text>
</comment>
<keyword evidence="15 16" id="KW-1119">Modulation of host cell apoptosis by virus</keyword>
<dbReference type="EMBL" id="KP099578">
    <property type="protein sequence ID" value="AJA71477.1"/>
    <property type="molecule type" value="Genomic_DNA"/>
</dbReference>
<keyword evidence="6 16" id="KW-0479">Metal-binding</keyword>
<evidence type="ECO:0000313" key="20">
    <source>
        <dbReference type="EMBL" id="CDX10174.1"/>
    </source>
</evidence>
<dbReference type="HAMAP" id="MF_04006">
    <property type="entry name" value="HPV_E6"/>
    <property type="match status" value="1"/>
</dbReference>
<evidence type="ECO:0000256" key="14">
    <source>
        <dbReference type="ARBA" id="ARBA00023280"/>
    </source>
</evidence>
<organism evidence="19 22">
    <name type="scientific">Phodopus sungorus papillomavirus 1</name>
    <dbReference type="NCBI Taxonomy" id="1487796"/>
    <lineage>
        <taxon>Viruses</taxon>
        <taxon>Monodnaviria</taxon>
        <taxon>Shotokuvirae</taxon>
        <taxon>Cossaviricota</taxon>
        <taxon>Papovaviricetes</taxon>
        <taxon>Zurhausenvirales</taxon>
        <taxon>Papillomaviridae</taxon>
        <taxon>Firstpapillomavirinae</taxon>
        <taxon>Pipapillomavirus</taxon>
        <taxon>Pipapillomavirus 1</taxon>
    </lineage>
</organism>
<evidence type="ECO:0000256" key="12">
    <source>
        <dbReference type="ARBA" id="ARBA00023163"/>
    </source>
</evidence>
<evidence type="ECO:0000256" key="9">
    <source>
        <dbReference type="ARBA" id="ARBA00023015"/>
    </source>
</evidence>
<evidence type="ECO:0000256" key="3">
    <source>
        <dbReference type="ARBA" id="ARBA00022562"/>
    </source>
</evidence>
<dbReference type="GO" id="GO:0052170">
    <property type="term" value="P:symbiont-mediated suppression of host innate immune response"/>
    <property type="evidence" value="ECO:0007669"/>
    <property type="project" value="UniProtKB-KW"/>
</dbReference>
<dbReference type="EMBL" id="HG939559">
    <property type="protein sequence ID" value="CDN67539.1"/>
    <property type="molecule type" value="Genomic_DNA"/>
</dbReference>
<evidence type="ECO:0000256" key="2">
    <source>
        <dbReference type="ARBA" id="ARBA00022518"/>
    </source>
</evidence>
<dbReference type="Proteomes" id="UP000166373">
    <property type="component" value="Genome"/>
</dbReference>
<dbReference type="InterPro" id="IPR001334">
    <property type="entry name" value="E6"/>
</dbReference>
<comment type="caution">
    <text evidence="16">Lacks conserved residue(s) required for the propagation of feature annotation.</text>
</comment>
<dbReference type="GO" id="GO:0006351">
    <property type="term" value="P:DNA-templated transcription"/>
    <property type="evidence" value="ECO:0007669"/>
    <property type="project" value="UniProtKB-UniRule"/>
</dbReference>
<evidence type="ECO:0000256" key="13">
    <source>
        <dbReference type="ARBA" id="ARBA00023200"/>
    </source>
</evidence>
<name>W8ZLK3_9PAPI</name>
<evidence type="ECO:0000256" key="15">
    <source>
        <dbReference type="ARBA" id="ARBA00023323"/>
    </source>
</evidence>
<evidence type="ECO:0000313" key="18">
    <source>
        <dbReference type="EMBL" id="AJA71477.1"/>
    </source>
</evidence>
<keyword evidence="5 16" id="KW-1090">Inhibition of host innate immune response by virus</keyword>
<dbReference type="GO" id="GO:0006355">
    <property type="term" value="P:regulation of DNA-templated transcription"/>
    <property type="evidence" value="ECO:0007669"/>
    <property type="project" value="UniProtKB-UniRule"/>
</dbReference>
<gene>
    <name evidence="16 19" type="primary">E6</name>
</gene>
<evidence type="ECO:0000256" key="17">
    <source>
        <dbReference type="RuleBase" id="RU363123"/>
    </source>
</evidence>
<evidence type="ECO:0000256" key="5">
    <source>
        <dbReference type="ARBA" id="ARBA00022632"/>
    </source>
</evidence>
<dbReference type="Proteomes" id="UP000180955">
    <property type="component" value="Genome"/>
</dbReference>
<keyword evidence="7 16" id="KW-0863">Zinc-finger</keyword>
<dbReference type="GO" id="GO:0008270">
    <property type="term" value="F:zinc ion binding"/>
    <property type="evidence" value="ECO:0007669"/>
    <property type="project" value="UniProtKB-KW"/>
</dbReference>
<dbReference type="EMBL" id="LM653111">
    <property type="protein sequence ID" value="CDX10174.1"/>
    <property type="molecule type" value="Genomic_DNA"/>
</dbReference>
<keyword evidence="4 16" id="KW-0945">Host-virus interaction</keyword>
<dbReference type="SUPFAM" id="SSF161229">
    <property type="entry name" value="E6 C-terminal domain-like"/>
    <property type="match status" value="2"/>
</dbReference>
<dbReference type="InterPro" id="IPR038575">
    <property type="entry name" value="E6_sf"/>
</dbReference>
<reference evidence="18 21" key="3">
    <citation type="submission" date="2014-11" db="EMBL/GenBank/DDBJ databases">
        <title>Genomic characterization of papillomaviruses infecting hamsters.</title>
        <authorList>
            <person name="Kocjan B.J."/>
            <person name="Hosnjak L."/>
            <person name="Racnik J."/>
            <person name="M P."/>
        </authorList>
    </citation>
    <scope>NUCLEOTIDE SEQUENCE [LARGE SCALE GENOMIC DNA]</scope>
    <source>
        <strain evidence="18">APV105</strain>
    </source>
</reference>
<keyword evidence="2 16" id="KW-0244">Early protein</keyword>
<keyword evidence="14 16" id="KW-0899">Viral immunoevasion</keyword>
<evidence type="ECO:0000313" key="21">
    <source>
        <dbReference type="Proteomes" id="UP000141466"/>
    </source>
</evidence>
<evidence type="ECO:0000256" key="11">
    <source>
        <dbReference type="ARBA" id="ARBA00023159"/>
    </source>
</evidence>
<comment type="function">
    <text evidence="16">Plays a major role in the induction and maintenance of cellular transformation. E6 associates with host UBE3A/E6-AP ubiquitin-protein ligase and modulates its activity. Protects host keratinocytes from apoptosis by mediating the degradation of host BAK1. May also inhibit host immune response.</text>
</comment>
<evidence type="ECO:0000256" key="16">
    <source>
        <dbReference type="HAMAP-Rule" id="MF_04006"/>
    </source>
</evidence>
<dbReference type="GO" id="GO:0030430">
    <property type="term" value="C:host cell cytoplasm"/>
    <property type="evidence" value="ECO:0007669"/>
    <property type="project" value="UniProtKB-SubCell"/>
</dbReference>
<dbReference type="GO" id="GO:0042025">
    <property type="term" value="C:host cell nucleus"/>
    <property type="evidence" value="ECO:0007669"/>
    <property type="project" value="UniProtKB-SubCell"/>
</dbReference>
<keyword evidence="8 16" id="KW-0862">Zinc</keyword>
<keyword evidence="13 16" id="KW-1035">Host cytoplasm</keyword>
<reference evidence="19 22" key="1">
    <citation type="journal article" date="2014" name="Genome Announc.">
        <title>Complete Genome Sequence of Phodopus sungorus Papillomavirus Type 1 (PsPV1), a Novel Member of the Pipapillomavirus Genus, Isolated from a Siberian Hamster.</title>
        <authorList>
            <person name="Kocjan B.J."/>
            <person name="Hosnjak L."/>
            <person name="Racnik J."/>
            <person name="Zadravec M."/>
            <person name="Poljak M."/>
        </authorList>
    </citation>
    <scope>NUCLEOTIDE SEQUENCE [LARGE SCALE GENOMIC DNA]</scope>
</reference>
<evidence type="ECO:0000256" key="10">
    <source>
        <dbReference type="ARBA" id="ARBA00023125"/>
    </source>
</evidence>
<dbReference type="GO" id="GO:0052150">
    <property type="term" value="P:symbiont-mediated perturbation of host apoptosis"/>
    <property type="evidence" value="ECO:0007669"/>
    <property type="project" value="UniProtKB-KW"/>
</dbReference>
<evidence type="ECO:0000256" key="1">
    <source>
        <dbReference type="ARBA" id="ARBA00006346"/>
    </source>
</evidence>
<evidence type="ECO:0000256" key="7">
    <source>
        <dbReference type="ARBA" id="ARBA00022771"/>
    </source>
</evidence>
<evidence type="ECO:0000256" key="4">
    <source>
        <dbReference type="ARBA" id="ARBA00022581"/>
    </source>
</evidence>
<sequence length="199" mass="22649">MLGVVRISLPTRSAKYETETGAGMNKPSSMIVTNNLLMIVLEEEPVTVGIKRRRSRPLFGRPMDLPIGLEELLDALKIDVKLLLLPCLFCGHLCNEQDKFDFLQSGLKVVWKNLCYHIACQACRRVAAYVEHAKCRVCVGEHDFVERMTGKCILQTTMRCIACMKELGASEKLLAVSQRRPFILVRKLWRGYCRNCFVL</sequence>